<dbReference type="EMBL" id="JAOTPV010000010">
    <property type="protein sequence ID" value="KAJ4477307.1"/>
    <property type="molecule type" value="Genomic_DNA"/>
</dbReference>
<feature type="region of interest" description="Disordered" evidence="1">
    <location>
        <begin position="115"/>
        <end position="154"/>
    </location>
</feature>
<feature type="compositionally biased region" description="Low complexity" evidence="1">
    <location>
        <begin position="121"/>
        <end position="136"/>
    </location>
</feature>
<name>A0A9W9A925_9AGAR</name>
<evidence type="ECO:0000313" key="3">
    <source>
        <dbReference type="Proteomes" id="UP001150266"/>
    </source>
</evidence>
<keyword evidence="3" id="KW-1185">Reference proteome</keyword>
<feature type="region of interest" description="Disordered" evidence="1">
    <location>
        <begin position="45"/>
        <end position="83"/>
    </location>
</feature>
<dbReference type="Proteomes" id="UP001150266">
    <property type="component" value="Unassembled WGS sequence"/>
</dbReference>
<organism evidence="2 3">
    <name type="scientific">Lentinula aciculospora</name>
    <dbReference type="NCBI Taxonomy" id="153920"/>
    <lineage>
        <taxon>Eukaryota</taxon>
        <taxon>Fungi</taxon>
        <taxon>Dikarya</taxon>
        <taxon>Basidiomycota</taxon>
        <taxon>Agaricomycotina</taxon>
        <taxon>Agaricomycetes</taxon>
        <taxon>Agaricomycetidae</taxon>
        <taxon>Agaricales</taxon>
        <taxon>Marasmiineae</taxon>
        <taxon>Omphalotaceae</taxon>
        <taxon>Lentinula</taxon>
    </lineage>
</organism>
<feature type="compositionally biased region" description="Polar residues" evidence="1">
    <location>
        <begin position="137"/>
        <end position="154"/>
    </location>
</feature>
<accession>A0A9W9A925</accession>
<sequence>MPAPAVYVIAVLGTVAACYAFKEYVYDPHIAPKVTQWRHDFAARREANRRRGTPVTAPPTANNDTDIGAEGASESDGGNSHGYEMETLIPTQARARSSSSKEGIESWRTGIHSAISATSLRNRNNGSKSSRSANARPATSTPTLIEQTRPTQEPAQLVSIQTEYETGAEMNTHILTDDDTESMSVSSTSSVRQVLSEASIISSFDLTAPGTPAPTISIASTTNDTVTNFPQHDAHRLSSLSSLGSLQNLGRVSTPIDAGNSSIDHGNVHANINPFVDPIASTMPSFHASSPLNTFIYPSHPSYQTTHPNMWSSIPESDSSPSLIPSLSLSHPIPRADVEDGVVLLSPPSSDTYSSYSAPTSRAISPAVSEAFTSLSGISGVSGASAASGLSQPEWASSSASVESLSEFSDFSVLENASDSRSGSRVASPFLSPHSSPRPPQQGMQMQGSIGRRASFANQLGGGRSSAENNAGRYLSRDEIQHLIDSHSTRGNREA</sequence>
<gene>
    <name evidence="2" type="ORF">J3R30DRAFT_3484494</name>
</gene>
<comment type="caution">
    <text evidence="2">The sequence shown here is derived from an EMBL/GenBank/DDBJ whole genome shotgun (WGS) entry which is preliminary data.</text>
</comment>
<feature type="region of interest" description="Disordered" evidence="1">
    <location>
        <begin position="418"/>
        <end position="495"/>
    </location>
</feature>
<evidence type="ECO:0000256" key="1">
    <source>
        <dbReference type="SAM" id="MobiDB-lite"/>
    </source>
</evidence>
<reference evidence="2" key="1">
    <citation type="submission" date="2022-08" db="EMBL/GenBank/DDBJ databases">
        <title>A Global Phylogenomic Analysis of the Shiitake Genus Lentinula.</title>
        <authorList>
            <consortium name="DOE Joint Genome Institute"/>
            <person name="Sierra-Patev S."/>
            <person name="Min B."/>
            <person name="Naranjo-Ortiz M."/>
            <person name="Looney B."/>
            <person name="Konkel Z."/>
            <person name="Slot J.C."/>
            <person name="Sakamoto Y."/>
            <person name="Steenwyk J.L."/>
            <person name="Rokas A."/>
            <person name="Carro J."/>
            <person name="Camarero S."/>
            <person name="Ferreira P."/>
            <person name="Molpeceres G."/>
            <person name="Ruiz-Duenas F.J."/>
            <person name="Serrano A."/>
            <person name="Henrissat B."/>
            <person name="Drula E."/>
            <person name="Hughes K.W."/>
            <person name="Mata J.L."/>
            <person name="Ishikawa N.K."/>
            <person name="Vargas-Isla R."/>
            <person name="Ushijima S."/>
            <person name="Smith C.A."/>
            <person name="Ahrendt S."/>
            <person name="Andreopoulos W."/>
            <person name="He G."/>
            <person name="Labutti K."/>
            <person name="Lipzen A."/>
            <person name="Ng V."/>
            <person name="Riley R."/>
            <person name="Sandor L."/>
            <person name="Barry K."/>
            <person name="Martinez A.T."/>
            <person name="Xiao Y."/>
            <person name="Gibbons J.G."/>
            <person name="Terashima K."/>
            <person name="Grigoriev I.V."/>
            <person name="Hibbett D.S."/>
        </authorList>
    </citation>
    <scope>NUCLEOTIDE SEQUENCE</scope>
    <source>
        <strain evidence="2">JLM2183</strain>
    </source>
</reference>
<feature type="compositionally biased region" description="Low complexity" evidence="1">
    <location>
        <begin position="441"/>
        <end position="453"/>
    </location>
</feature>
<dbReference type="OrthoDB" id="3246206at2759"/>
<feature type="compositionally biased region" description="Basic and acidic residues" evidence="1">
    <location>
        <begin position="475"/>
        <end position="495"/>
    </location>
</feature>
<proteinExistence type="predicted"/>
<evidence type="ECO:0000313" key="2">
    <source>
        <dbReference type="EMBL" id="KAJ4477307.1"/>
    </source>
</evidence>
<dbReference type="AlphaFoldDB" id="A0A9W9A925"/>
<protein>
    <submittedName>
        <fullName evidence="2">Uncharacterized protein</fullName>
    </submittedName>
</protein>